<evidence type="ECO:0000313" key="4">
    <source>
        <dbReference type="Proteomes" id="UP001221411"/>
    </source>
</evidence>
<reference evidence="3 4" key="1">
    <citation type="submission" date="2022-11" db="EMBL/GenBank/DDBJ databases">
        <title>Minimal conservation of predation-associated metabolite biosynthetic gene clusters underscores biosynthetic potential of Myxococcota including descriptions for ten novel species: Archangium lansinium sp. nov., Myxococcus landrumus sp. nov., Nannocystis bai.</title>
        <authorList>
            <person name="Ahearne A."/>
            <person name="Stevens C."/>
            <person name="Dowd S."/>
        </authorList>
    </citation>
    <scope>NUCLEOTIDE SEQUENCE [LARGE SCALE GENOMIC DNA]</scope>
    <source>
        <strain evidence="3 4">RJM3</strain>
    </source>
</reference>
<dbReference type="InterPro" id="IPR010172">
    <property type="entry name" value="CRISPR-assoc_prot_TM1791"/>
</dbReference>
<dbReference type="EMBL" id="JAQNDO010000001">
    <property type="protein sequence ID" value="MDC0741486.1"/>
    <property type="molecule type" value="Genomic_DNA"/>
</dbReference>
<accession>A0ABT5EI96</accession>
<dbReference type="Proteomes" id="UP001221411">
    <property type="component" value="Unassembled WGS sequence"/>
</dbReference>
<dbReference type="InterPro" id="IPR005537">
    <property type="entry name" value="RAMP_III_fam"/>
</dbReference>
<dbReference type="PANTHER" id="PTHR39965">
    <property type="entry name" value="CRISPR SYSTEM CMR SUBUNIT CMR6"/>
    <property type="match status" value="1"/>
</dbReference>
<dbReference type="NCBIfam" id="TIGR01898">
    <property type="entry name" value="cas_TM1791_cmr6"/>
    <property type="match status" value="1"/>
</dbReference>
<protein>
    <submittedName>
        <fullName evidence="3">Type III-B CRISPR module RAMP protein Cmr6</fullName>
    </submittedName>
</protein>
<name>A0ABT5EI96_9BACT</name>
<keyword evidence="1" id="KW-0051">Antiviral defense</keyword>
<dbReference type="PANTHER" id="PTHR39965:SF1">
    <property type="entry name" value="CRISPR SYSTEM CMR SUBUNIT CMR6"/>
    <property type="match status" value="1"/>
</dbReference>
<sequence length="362" mass="39687">MRNVLDELDVQTDTHAGLVHDVYAPAKVLGTEDERKKLDRRLQSIVKLSTPKGYDEAFRRWEAALGRMKAHSFRMRARSRLLVGTGVPSATEVGLTFHRTWGVPVIPGSSLKGLVAAYVQATYGPAPGEVDPEREPFRGVQWDGRRIERGPGDVYRRIFGAPATDAGESAQRGGVIFHDALWSPEGAPKPFGLDVLTVHHGSYYSSQTPPSDYESPTPVSFLTVRPGSEFLIAWSVPEGEEELAERVGKYIEEALGAWGIGAKTAAGYGRLTRVPSSGGEAKPRAADAEPEVVARLGALLDKTKEGKPQREVLAEIERDLLDPLRSAPEVWRGRIVRRIEKTLKSPRLVDDVKALSKRILGS</sequence>
<evidence type="ECO:0000259" key="2">
    <source>
        <dbReference type="Pfam" id="PF03787"/>
    </source>
</evidence>
<dbReference type="RefSeq" id="WP_271916748.1">
    <property type="nucleotide sequence ID" value="NZ_JAQNDO010000001.1"/>
</dbReference>
<comment type="caution">
    <text evidence="3">The sequence shown here is derived from an EMBL/GenBank/DDBJ whole genome shotgun (WGS) entry which is preliminary data.</text>
</comment>
<dbReference type="Pfam" id="PF03787">
    <property type="entry name" value="RAMPs"/>
    <property type="match status" value="1"/>
</dbReference>
<organism evidence="3 4">
    <name type="scientific">Polyangium mundeleinium</name>
    <dbReference type="NCBI Taxonomy" id="2995306"/>
    <lineage>
        <taxon>Bacteria</taxon>
        <taxon>Pseudomonadati</taxon>
        <taxon>Myxococcota</taxon>
        <taxon>Polyangia</taxon>
        <taxon>Polyangiales</taxon>
        <taxon>Polyangiaceae</taxon>
        <taxon>Polyangium</taxon>
    </lineage>
</organism>
<feature type="domain" description="CRISPR type III-associated protein" evidence="2">
    <location>
        <begin position="76"/>
        <end position="271"/>
    </location>
</feature>
<evidence type="ECO:0000313" key="3">
    <source>
        <dbReference type="EMBL" id="MDC0741486.1"/>
    </source>
</evidence>
<evidence type="ECO:0000256" key="1">
    <source>
        <dbReference type="ARBA" id="ARBA00023118"/>
    </source>
</evidence>
<gene>
    <name evidence="3" type="primary">cmr6</name>
    <name evidence="3" type="ORF">POL67_09030</name>
</gene>
<keyword evidence="4" id="KW-1185">Reference proteome</keyword>
<proteinExistence type="predicted"/>